<dbReference type="EMBL" id="LAXD01000001">
    <property type="protein sequence ID" value="KWW99198.1"/>
    <property type="molecule type" value="Genomic_DNA"/>
</dbReference>
<evidence type="ECO:0000256" key="7">
    <source>
        <dbReference type="ARBA" id="ARBA00023150"/>
    </source>
</evidence>
<dbReference type="Proteomes" id="UP000070188">
    <property type="component" value="Unassembled WGS sequence"/>
</dbReference>
<dbReference type="RefSeq" id="WP_197651713.1">
    <property type="nucleotide sequence ID" value="NZ_LAXD01000001.1"/>
</dbReference>
<dbReference type="SUPFAM" id="SSF53448">
    <property type="entry name" value="Nucleotide-diphospho-sugar transferases"/>
    <property type="match status" value="1"/>
</dbReference>
<keyword evidence="3" id="KW-0479">Metal-binding</keyword>
<dbReference type="PATRIC" id="fig|1469144.10.peg.947"/>
<evidence type="ECO:0000259" key="8">
    <source>
        <dbReference type="Pfam" id="PF12804"/>
    </source>
</evidence>
<keyword evidence="10" id="KW-1185">Reference proteome</keyword>
<keyword evidence="5" id="KW-0460">Magnesium</keyword>
<evidence type="ECO:0000256" key="3">
    <source>
        <dbReference type="ARBA" id="ARBA00022723"/>
    </source>
</evidence>
<reference evidence="10" key="1">
    <citation type="submission" date="2015-04" db="EMBL/GenBank/DDBJ databases">
        <title>Physiological reanalysis, assessment of diazotrophy, and genome sequences of multiple isolates of Streptomyces thermoautotrophicus.</title>
        <authorList>
            <person name="MacKellar D.C."/>
            <person name="Lieber L."/>
            <person name="Norman J."/>
            <person name="Bolger A."/>
            <person name="Tobin C."/>
            <person name="Murray J.W."/>
            <person name="Chang R."/>
            <person name="Ford T."/>
            <person name="Nguyen P.Q."/>
            <person name="Woodward J."/>
            <person name="Permingeat H."/>
            <person name="Joshi N.S."/>
            <person name="Silver P.A."/>
            <person name="Usadel B."/>
            <person name="Rutherford A.W."/>
            <person name="Friesen M."/>
            <person name="Prell J."/>
        </authorList>
    </citation>
    <scope>NUCLEOTIDE SEQUENCE [LARGE SCALE GENOMIC DNA]</scope>
    <source>
        <strain evidence="10">H1</strain>
    </source>
</reference>
<dbReference type="STRING" id="1469144.LI90_832"/>
<evidence type="ECO:0000313" key="10">
    <source>
        <dbReference type="Proteomes" id="UP000070188"/>
    </source>
</evidence>
<dbReference type="PANTHER" id="PTHR19136">
    <property type="entry name" value="MOLYBDENUM COFACTOR GUANYLYLTRANSFERASE"/>
    <property type="match status" value="1"/>
</dbReference>
<dbReference type="Pfam" id="PF12804">
    <property type="entry name" value="NTP_transf_3"/>
    <property type="match status" value="1"/>
</dbReference>
<dbReference type="Gene3D" id="3.90.550.10">
    <property type="entry name" value="Spore Coat Polysaccharide Biosynthesis Protein SpsA, Chain A"/>
    <property type="match status" value="1"/>
</dbReference>
<gene>
    <name evidence="9" type="ORF">LI90_832</name>
</gene>
<dbReference type="PANTHER" id="PTHR19136:SF81">
    <property type="entry name" value="MOLYBDENUM COFACTOR GUANYLYLTRANSFERASE"/>
    <property type="match status" value="1"/>
</dbReference>
<proteinExistence type="predicted"/>
<evidence type="ECO:0000256" key="2">
    <source>
        <dbReference type="ARBA" id="ARBA00022679"/>
    </source>
</evidence>
<keyword evidence="7" id="KW-0501">Molybdenum cofactor biosynthesis</keyword>
<dbReference type="GO" id="GO:0005525">
    <property type="term" value="F:GTP binding"/>
    <property type="evidence" value="ECO:0007669"/>
    <property type="project" value="UniProtKB-KW"/>
</dbReference>
<organism evidence="9 10">
    <name type="scientific">Carbonactinospora thermoautotrophica</name>
    <dbReference type="NCBI Taxonomy" id="1469144"/>
    <lineage>
        <taxon>Bacteria</taxon>
        <taxon>Bacillati</taxon>
        <taxon>Actinomycetota</taxon>
        <taxon>Actinomycetes</taxon>
        <taxon>Kitasatosporales</taxon>
        <taxon>Carbonactinosporaceae</taxon>
        <taxon>Carbonactinospora</taxon>
    </lineage>
</organism>
<evidence type="ECO:0000256" key="1">
    <source>
        <dbReference type="ARBA" id="ARBA00022490"/>
    </source>
</evidence>
<accession>A0A132MMX3</accession>
<dbReference type="GO" id="GO:0006777">
    <property type="term" value="P:Mo-molybdopterin cofactor biosynthetic process"/>
    <property type="evidence" value="ECO:0007669"/>
    <property type="project" value="UniProtKB-KW"/>
</dbReference>
<name>A0A132MMX3_9ACTN</name>
<keyword evidence="6" id="KW-0342">GTP-binding</keyword>
<dbReference type="InterPro" id="IPR025877">
    <property type="entry name" value="MobA-like_NTP_Trfase"/>
</dbReference>
<keyword evidence="1" id="KW-0963">Cytoplasm</keyword>
<dbReference type="AlphaFoldDB" id="A0A132MMX3"/>
<evidence type="ECO:0000256" key="4">
    <source>
        <dbReference type="ARBA" id="ARBA00022741"/>
    </source>
</evidence>
<evidence type="ECO:0000256" key="5">
    <source>
        <dbReference type="ARBA" id="ARBA00022842"/>
    </source>
</evidence>
<keyword evidence="2" id="KW-0808">Transferase</keyword>
<evidence type="ECO:0000256" key="6">
    <source>
        <dbReference type="ARBA" id="ARBA00023134"/>
    </source>
</evidence>
<evidence type="ECO:0000313" key="9">
    <source>
        <dbReference type="EMBL" id="KWW99198.1"/>
    </source>
</evidence>
<sequence length="195" mass="20719">MSELSAYDAVILAGGRASRMGGVDKAALGLGGRSLLARVTDAVRDARQVVLVGPEQPGVRVDVVTREDPPGSGPVAGIGAALPYVTAPVTVVLAADLPFLGWNQVRQLREALERGPEVALAVDDRGRDQLLLAAWRTAALRSRVEALGDLTGVAVRRLLTGVEVDRLALERAPDGPPPWFDCDTEQDLRAAERWT</sequence>
<dbReference type="GO" id="GO:0016779">
    <property type="term" value="F:nucleotidyltransferase activity"/>
    <property type="evidence" value="ECO:0007669"/>
    <property type="project" value="UniProtKB-ARBA"/>
</dbReference>
<dbReference type="InterPro" id="IPR013482">
    <property type="entry name" value="Molybde_CF_guanTrfase"/>
</dbReference>
<dbReference type="CDD" id="cd02503">
    <property type="entry name" value="MobA"/>
    <property type="match status" value="1"/>
</dbReference>
<dbReference type="InterPro" id="IPR029044">
    <property type="entry name" value="Nucleotide-diphossugar_trans"/>
</dbReference>
<keyword evidence="4" id="KW-0547">Nucleotide-binding</keyword>
<dbReference type="GO" id="GO:0046872">
    <property type="term" value="F:metal ion binding"/>
    <property type="evidence" value="ECO:0007669"/>
    <property type="project" value="UniProtKB-KW"/>
</dbReference>
<protein>
    <submittedName>
        <fullName evidence="9">Molybdopterin-guanine dinucleotide biosynthesis protein</fullName>
    </submittedName>
</protein>
<comment type="caution">
    <text evidence="9">The sequence shown here is derived from an EMBL/GenBank/DDBJ whole genome shotgun (WGS) entry which is preliminary data.</text>
</comment>
<feature type="domain" description="MobA-like NTP transferase" evidence="8">
    <location>
        <begin position="9"/>
        <end position="149"/>
    </location>
</feature>